<dbReference type="PANTHER" id="PTHR34293">
    <property type="entry name" value="HTH-TYPE TRANSCRIPTIONAL REGULATOR TRMBL2"/>
    <property type="match status" value="1"/>
</dbReference>
<dbReference type="Pfam" id="PF01978">
    <property type="entry name" value="TrmB"/>
    <property type="match status" value="1"/>
</dbReference>
<dbReference type="SUPFAM" id="SSF46785">
    <property type="entry name" value="Winged helix' DNA-binding domain"/>
    <property type="match status" value="1"/>
</dbReference>
<dbReference type="InterPro" id="IPR051797">
    <property type="entry name" value="TrmB-like"/>
</dbReference>
<gene>
    <name evidence="2" type="ORF">BK798_05505</name>
</gene>
<evidence type="ECO:0000313" key="2">
    <source>
        <dbReference type="EMBL" id="ATZ59913.1"/>
    </source>
</evidence>
<name>A0A2H4U757_METSM</name>
<evidence type="ECO:0000313" key="3">
    <source>
        <dbReference type="Proteomes" id="UP000232133"/>
    </source>
</evidence>
<dbReference type="RefSeq" id="WP_100815563.1">
    <property type="nucleotide sequence ID" value="NZ_CP017803.1"/>
</dbReference>
<proteinExistence type="predicted"/>
<reference evidence="3" key="1">
    <citation type="submission" date="2016-10" db="EMBL/GenBank/DDBJ databases">
        <authorList>
            <person name="Kim B.-C."/>
            <person name="Jeong H."/>
        </authorList>
    </citation>
    <scope>NUCLEOTIDE SEQUENCE [LARGE SCALE GENOMIC DNA]</scope>
    <source>
        <strain evidence="3">KB11</strain>
    </source>
</reference>
<dbReference type="InterPro" id="IPR036390">
    <property type="entry name" value="WH_DNA-bd_sf"/>
</dbReference>
<dbReference type="PANTHER" id="PTHR34293:SF1">
    <property type="entry name" value="HTH-TYPE TRANSCRIPTIONAL REGULATOR TRMBL2"/>
    <property type="match status" value="1"/>
</dbReference>
<dbReference type="InterPro" id="IPR002831">
    <property type="entry name" value="Tscrpt_reg_TrmB_N"/>
</dbReference>
<protein>
    <submittedName>
        <fullName evidence="2">Transcriptional regulator</fullName>
    </submittedName>
</protein>
<dbReference type="InterPro" id="IPR036388">
    <property type="entry name" value="WH-like_DNA-bd_sf"/>
</dbReference>
<dbReference type="Proteomes" id="UP000232133">
    <property type="component" value="Chromosome"/>
</dbReference>
<accession>A0A2H4U757</accession>
<dbReference type="GeneID" id="35118813"/>
<organism evidence="2 3">
    <name type="scientific">Methanobrevibacter smithii</name>
    <dbReference type="NCBI Taxonomy" id="2173"/>
    <lineage>
        <taxon>Archaea</taxon>
        <taxon>Methanobacteriati</taxon>
        <taxon>Methanobacteriota</taxon>
        <taxon>Methanomada group</taxon>
        <taxon>Methanobacteria</taxon>
        <taxon>Methanobacteriales</taxon>
        <taxon>Methanobacteriaceae</taxon>
        <taxon>Methanobrevibacter</taxon>
    </lineage>
</organism>
<evidence type="ECO:0000259" key="1">
    <source>
        <dbReference type="Pfam" id="PF01978"/>
    </source>
</evidence>
<feature type="domain" description="Transcription regulator TrmB N-terminal" evidence="1">
    <location>
        <begin position="9"/>
        <end position="75"/>
    </location>
</feature>
<sequence>MKQEDLNLLKQLGLTTYEAKAYITLSSLIQATADEISDKSDIPRSKIYDVLKRLNSQDYIKIESGRPLTYHVNPPINVLKREKEKFIRRINKTGENLNTLYEKKISEVEAPIWRISGLDNIIDKELEIIRRSKKTINMRIGFLLQDEGSKLVYELLLKSENVKINLIVSPYCRIPYKEFNISKLVNQKNVNVYTTDIPYVKLLISDSKEMMHIYSKFSKENGEILPNTAIGIWNQYEEIANNYNERFENQLKKIANNNVKQ</sequence>
<dbReference type="Gene3D" id="1.10.10.10">
    <property type="entry name" value="Winged helix-like DNA-binding domain superfamily/Winged helix DNA-binding domain"/>
    <property type="match status" value="1"/>
</dbReference>
<dbReference type="EMBL" id="CP017803">
    <property type="protein sequence ID" value="ATZ59913.1"/>
    <property type="molecule type" value="Genomic_DNA"/>
</dbReference>
<dbReference type="AlphaFoldDB" id="A0A2H4U757"/>